<dbReference type="InterPro" id="IPR035986">
    <property type="entry name" value="PKD_dom_sf"/>
</dbReference>
<proteinExistence type="predicted"/>
<reference evidence="3 4" key="1">
    <citation type="submission" date="2014-12" db="EMBL/GenBank/DDBJ databases">
        <title>Genome sequence of Flavobacterium beibuense RSKm HC5.</title>
        <authorList>
            <person name="Kim J.F."/>
            <person name="Song J.Y."/>
            <person name="Kwak M.-J."/>
            <person name="Lee S.-W."/>
        </authorList>
    </citation>
    <scope>NUCLEOTIDE SEQUENCE [LARGE SCALE GENOMIC DNA]</scope>
    <source>
        <strain evidence="3 4">RSKm HC5</strain>
    </source>
</reference>
<dbReference type="InterPro" id="IPR008979">
    <property type="entry name" value="Galactose-bd-like_sf"/>
</dbReference>
<evidence type="ECO:0000259" key="2">
    <source>
        <dbReference type="PROSITE" id="PS50093"/>
    </source>
</evidence>
<dbReference type="Gene3D" id="2.60.40.10">
    <property type="entry name" value="Immunoglobulins"/>
    <property type="match status" value="1"/>
</dbReference>
<dbReference type="Gene3D" id="2.60.120.260">
    <property type="entry name" value="Galactose-binding domain-like"/>
    <property type="match status" value="2"/>
</dbReference>
<dbReference type="InterPro" id="IPR022409">
    <property type="entry name" value="PKD/Chitinase_dom"/>
</dbReference>
<dbReference type="Proteomes" id="UP000289775">
    <property type="component" value="Unassembled WGS sequence"/>
</dbReference>
<dbReference type="OrthoDB" id="5381604at2"/>
<dbReference type="AlphaFoldDB" id="A0A444WEU6"/>
<dbReference type="SMART" id="SM00089">
    <property type="entry name" value="PKD"/>
    <property type="match status" value="2"/>
</dbReference>
<dbReference type="RefSeq" id="WP_129750116.1">
    <property type="nucleotide sequence ID" value="NZ_JUIW01000003.1"/>
</dbReference>
<keyword evidence="4" id="KW-1185">Reference proteome</keyword>
<keyword evidence="1" id="KW-0732">Signal</keyword>
<dbReference type="SUPFAM" id="SSF49785">
    <property type="entry name" value="Galactose-binding domain-like"/>
    <property type="match status" value="1"/>
</dbReference>
<feature type="domain" description="PKD" evidence="2">
    <location>
        <begin position="150"/>
        <end position="204"/>
    </location>
</feature>
<dbReference type="CDD" id="cd00146">
    <property type="entry name" value="PKD"/>
    <property type="match status" value="1"/>
</dbReference>
<accession>A0A444WEU6</accession>
<dbReference type="InterPro" id="IPR000601">
    <property type="entry name" value="PKD_dom"/>
</dbReference>
<evidence type="ECO:0000313" key="4">
    <source>
        <dbReference type="Proteomes" id="UP000289775"/>
    </source>
</evidence>
<organism evidence="3 4">
    <name type="scientific">Flavobacterium beibuense</name>
    <dbReference type="NCBI Taxonomy" id="657326"/>
    <lineage>
        <taxon>Bacteria</taxon>
        <taxon>Pseudomonadati</taxon>
        <taxon>Bacteroidota</taxon>
        <taxon>Flavobacteriia</taxon>
        <taxon>Flavobacteriales</taxon>
        <taxon>Flavobacteriaceae</taxon>
        <taxon>Flavobacterium</taxon>
    </lineage>
</organism>
<sequence length="516" mass="55662">MKSLKYIITLLFVTALFTACNDDEFDSGFLDNAPAPTNLSALFTITQDNTGLVTIQPNGEGVANYSIYFGDGTPDPATVIPGQKAQHNYAEGVYDVKIVGNGITGKQTEIIEQLTVTFVAPENLSVNIATVNGDPFTINVSATADYETFYEVTFGEDESAAPVQFNEGDQVSYTYSDIGTYDVTVTAFSGGAATATVTQQVTITNPLLLPVDFENSTLNYAFGDFGNATTSVVANPDQSGINTSTMVGQQVKNSGAEVWAGTSLALDAPIDFASLSQVKLKVWSPAAGVTVKFKVENLADSNINYEVDQVTTVANQWEELTYDFSAIDTNNEYGRIVLFFNFGVNGSGETYYFDDIKLAAPPQAVVIPLNFEYDIEYTFNGFGNAFGAKVANPDQSGINTSGFVGQVVKNNGAETWAGVHIPLVAPIDFSTQQKIKMKVWSPQAGITVLLKLENNGPTITTELPATTTVANQWEELVYDFTGIDNAANFQNVVLFFDFNQPGTGATYYFDDIELTN</sequence>
<dbReference type="PROSITE" id="PS50093">
    <property type="entry name" value="PKD"/>
    <property type="match status" value="1"/>
</dbReference>
<protein>
    <submittedName>
        <fullName evidence="3">Protein containing PKD domain</fullName>
    </submittedName>
</protein>
<dbReference type="SUPFAM" id="SSF49299">
    <property type="entry name" value="PKD domain"/>
    <property type="match status" value="1"/>
</dbReference>
<gene>
    <name evidence="3" type="ORF">NU09_0957</name>
</gene>
<name>A0A444WEU6_9FLAO</name>
<feature type="chain" id="PRO_5019190870" evidence="1">
    <location>
        <begin position="22"/>
        <end position="516"/>
    </location>
</feature>
<feature type="signal peptide" evidence="1">
    <location>
        <begin position="1"/>
        <end position="21"/>
    </location>
</feature>
<dbReference type="PROSITE" id="PS51257">
    <property type="entry name" value="PROKAR_LIPOPROTEIN"/>
    <property type="match status" value="1"/>
</dbReference>
<evidence type="ECO:0000313" key="3">
    <source>
        <dbReference type="EMBL" id="RYJ44347.1"/>
    </source>
</evidence>
<dbReference type="EMBL" id="JUIW01000003">
    <property type="protein sequence ID" value="RYJ44347.1"/>
    <property type="molecule type" value="Genomic_DNA"/>
</dbReference>
<comment type="caution">
    <text evidence="3">The sequence shown here is derived from an EMBL/GenBank/DDBJ whole genome shotgun (WGS) entry which is preliminary data.</text>
</comment>
<evidence type="ECO:0000256" key="1">
    <source>
        <dbReference type="SAM" id="SignalP"/>
    </source>
</evidence>
<dbReference type="InterPro" id="IPR013783">
    <property type="entry name" value="Ig-like_fold"/>
</dbReference>